<dbReference type="InterPro" id="IPR011009">
    <property type="entry name" value="Kinase-like_dom_sf"/>
</dbReference>
<proteinExistence type="predicted"/>
<evidence type="ECO:0000256" key="2">
    <source>
        <dbReference type="ARBA" id="ARBA00022527"/>
    </source>
</evidence>
<comment type="catalytic activity">
    <reaction evidence="7">
        <text>L-threonyl-[protein] + ATP = O-phospho-L-threonyl-[protein] + ADP + H(+)</text>
        <dbReference type="Rhea" id="RHEA:46608"/>
        <dbReference type="Rhea" id="RHEA-COMP:11060"/>
        <dbReference type="Rhea" id="RHEA-COMP:11605"/>
        <dbReference type="ChEBI" id="CHEBI:15378"/>
        <dbReference type="ChEBI" id="CHEBI:30013"/>
        <dbReference type="ChEBI" id="CHEBI:30616"/>
        <dbReference type="ChEBI" id="CHEBI:61977"/>
        <dbReference type="ChEBI" id="CHEBI:456216"/>
        <dbReference type="EC" id="2.7.11.1"/>
    </reaction>
</comment>
<dbReference type="AlphaFoldDB" id="A8BW63"/>
<dbReference type="SUPFAM" id="SSF56112">
    <property type="entry name" value="Protein kinase-like (PK-like)"/>
    <property type="match status" value="1"/>
</dbReference>
<comment type="catalytic activity">
    <reaction evidence="8">
        <text>L-seryl-[protein] + ATP = O-phospho-L-seryl-[protein] + ADP + H(+)</text>
        <dbReference type="Rhea" id="RHEA:17989"/>
        <dbReference type="Rhea" id="RHEA-COMP:9863"/>
        <dbReference type="Rhea" id="RHEA-COMP:11604"/>
        <dbReference type="ChEBI" id="CHEBI:15378"/>
        <dbReference type="ChEBI" id="CHEBI:29999"/>
        <dbReference type="ChEBI" id="CHEBI:30616"/>
        <dbReference type="ChEBI" id="CHEBI:83421"/>
        <dbReference type="ChEBI" id="CHEBI:456216"/>
        <dbReference type="EC" id="2.7.11.1"/>
    </reaction>
</comment>
<evidence type="ECO:0000256" key="7">
    <source>
        <dbReference type="ARBA" id="ARBA00047899"/>
    </source>
</evidence>
<dbReference type="STRING" id="184922.A8BW63"/>
<dbReference type="EC" id="2.7.11.1" evidence="1"/>
<dbReference type="HOGENOM" id="CLU_832732_0_0_1"/>
<comment type="caution">
    <text evidence="10">The sequence shown here is derived from an EMBL/GenBank/DDBJ whole genome shotgun (WGS) entry which is preliminary data.</text>
</comment>
<organism evidence="10 11">
    <name type="scientific">Giardia intestinalis (strain ATCC 50803 / WB clone C6)</name>
    <name type="common">Giardia lamblia</name>
    <dbReference type="NCBI Taxonomy" id="184922"/>
    <lineage>
        <taxon>Eukaryota</taxon>
        <taxon>Metamonada</taxon>
        <taxon>Diplomonadida</taxon>
        <taxon>Hexamitidae</taxon>
        <taxon>Giardiinae</taxon>
        <taxon>Giardia</taxon>
    </lineage>
</organism>
<evidence type="ECO:0000259" key="9">
    <source>
        <dbReference type="PROSITE" id="PS50011"/>
    </source>
</evidence>
<evidence type="ECO:0000256" key="5">
    <source>
        <dbReference type="ARBA" id="ARBA00022777"/>
    </source>
</evidence>
<reference evidence="10 11" key="1">
    <citation type="journal article" date="2007" name="Science">
        <title>Genomic minimalism in the early diverging intestinal parasite Giardia lamblia.</title>
        <authorList>
            <person name="Morrison H.G."/>
            <person name="McArthur A.G."/>
            <person name="Gillin F.D."/>
            <person name="Aley S.B."/>
            <person name="Adam R.D."/>
            <person name="Olsen G.J."/>
            <person name="Best A.A."/>
            <person name="Cande W.Z."/>
            <person name="Chen F."/>
            <person name="Cipriano M.J."/>
            <person name="Davids B.J."/>
            <person name="Dawson S.C."/>
            <person name="Elmendorf H.G."/>
            <person name="Hehl A.B."/>
            <person name="Holder M.E."/>
            <person name="Huse S.M."/>
            <person name="Kim U.U."/>
            <person name="Lasek-Nesselquist E."/>
            <person name="Manning G."/>
            <person name="Nigam A."/>
            <person name="Nixon J.E."/>
            <person name="Palm D."/>
            <person name="Passamaneck N.E."/>
            <person name="Prabhu A."/>
            <person name="Reich C.I."/>
            <person name="Reiner D.S."/>
            <person name="Samuelson J."/>
            <person name="Svard S.G."/>
            <person name="Sogin M.L."/>
        </authorList>
    </citation>
    <scope>NUCLEOTIDE SEQUENCE [LARGE SCALE GENOMIC DNA]</scope>
    <source>
        <strain evidence="10 11">WB C6</strain>
    </source>
</reference>
<keyword evidence="3" id="KW-0808">Transferase</keyword>
<accession>A8BW63</accession>
<evidence type="ECO:0000256" key="1">
    <source>
        <dbReference type="ARBA" id="ARBA00012513"/>
    </source>
</evidence>
<dbReference type="GO" id="GO:0005524">
    <property type="term" value="F:ATP binding"/>
    <property type="evidence" value="ECO:0007669"/>
    <property type="project" value="UniProtKB-KW"/>
</dbReference>
<dbReference type="EMBL" id="AACB03000003">
    <property type="protein sequence ID" value="KAE8302824.1"/>
    <property type="molecule type" value="Genomic_DNA"/>
</dbReference>
<evidence type="ECO:0000256" key="3">
    <source>
        <dbReference type="ARBA" id="ARBA00022679"/>
    </source>
</evidence>
<dbReference type="RefSeq" id="XP_001704527.1">
    <property type="nucleotide sequence ID" value="XM_001704475.1"/>
</dbReference>
<evidence type="ECO:0000256" key="6">
    <source>
        <dbReference type="ARBA" id="ARBA00022840"/>
    </source>
</evidence>
<protein>
    <recommendedName>
        <fullName evidence="1">non-specific serine/threonine protein kinase</fullName>
        <ecNumber evidence="1">2.7.11.1</ecNumber>
    </recommendedName>
</protein>
<dbReference type="OMA" id="GIHCRYW"/>
<keyword evidence="2" id="KW-0723">Serine/threonine-protein kinase</keyword>
<keyword evidence="5 10" id="KW-0418">Kinase</keyword>
<dbReference type="Proteomes" id="UP000001548">
    <property type="component" value="Unassembled WGS sequence"/>
</dbReference>
<dbReference type="Gene3D" id="1.10.510.10">
    <property type="entry name" value="Transferase(Phosphotransferase) domain 1"/>
    <property type="match status" value="1"/>
</dbReference>
<dbReference type="InterPro" id="IPR050660">
    <property type="entry name" value="NEK_Ser/Thr_kinase"/>
</dbReference>
<dbReference type="InterPro" id="IPR000719">
    <property type="entry name" value="Prot_kinase_dom"/>
</dbReference>
<dbReference type="GO" id="GO:0004674">
    <property type="term" value="F:protein serine/threonine kinase activity"/>
    <property type="evidence" value="ECO:0000318"/>
    <property type="project" value="GO_Central"/>
</dbReference>
<keyword evidence="4" id="KW-0547">Nucleotide-binding</keyword>
<feature type="domain" description="Protein kinase" evidence="9">
    <location>
        <begin position="27"/>
        <end position="278"/>
    </location>
</feature>
<dbReference type="PROSITE" id="PS50011">
    <property type="entry name" value="PROTEIN_KINASE_DOM"/>
    <property type="match status" value="1"/>
</dbReference>
<evidence type="ECO:0000313" key="10">
    <source>
        <dbReference type="EMBL" id="KAE8302824.1"/>
    </source>
</evidence>
<evidence type="ECO:0000256" key="8">
    <source>
        <dbReference type="ARBA" id="ARBA00048679"/>
    </source>
</evidence>
<dbReference type="VEuPathDB" id="GiardiaDB:GL50803_12152"/>
<dbReference type="PANTHER" id="PTHR43671:SF98">
    <property type="entry name" value="SERINE_THREONINE-PROTEIN KINASE NEK11"/>
    <property type="match status" value="1"/>
</dbReference>
<dbReference type="KEGG" id="gla:GL50803_0012152"/>
<dbReference type="Pfam" id="PF00069">
    <property type="entry name" value="Pkinase"/>
    <property type="match status" value="1"/>
</dbReference>
<sequence length="334" mass="38190">MFSLRKERTSLLQEDFSYIRDDIDNNPDKNVDRIFGPHGNVYRLLSTEKEVAKEMTVDLLTSDQLDKLLDKLDELKRINHPNLARIIMFGTNSKLLLIKIPAYTNSLHNEMRKRQRDKRELPLQEALGILRQVGKALEHLHTLNNGGSPTPHYNLKPSNIMFNSSKEQVIVTDFGIHCRYWKTAAISSTKESQYVAPEVDMDSGGEAYTFSSDMWSLGVIAYELLTGKLFHKESYNISDLSNLCNQRLMTLIESLLDKDPAKRPTAKQFLALLDNSCLSPSYDGIDSILASFKQELHALREEVAFLKEENRISAEERARLEKRLSDLEARSKGE</sequence>
<dbReference type="GeneID" id="5697395"/>
<gene>
    <name evidence="10" type="ORF">GL50803_0012152</name>
</gene>
<keyword evidence="6" id="KW-0067">ATP-binding</keyword>
<evidence type="ECO:0000256" key="4">
    <source>
        <dbReference type="ARBA" id="ARBA00022741"/>
    </source>
</evidence>
<keyword evidence="11" id="KW-1185">Reference proteome</keyword>
<evidence type="ECO:0000313" key="11">
    <source>
        <dbReference type="Proteomes" id="UP000001548"/>
    </source>
</evidence>
<name>A8BW63_GIAIC</name>
<dbReference type="PANTHER" id="PTHR43671">
    <property type="entry name" value="SERINE/THREONINE-PROTEIN KINASE NEK"/>
    <property type="match status" value="1"/>
</dbReference>